<gene>
    <name evidence="8 9" type="primary">corA</name>
    <name evidence="9" type="ORF">K1X11_018315</name>
</gene>
<dbReference type="EMBL" id="CP139781">
    <property type="protein sequence ID" value="WRQ86771.1"/>
    <property type="molecule type" value="Genomic_DNA"/>
</dbReference>
<dbReference type="InterPro" id="IPR045861">
    <property type="entry name" value="CorA_cytoplasmic_dom"/>
</dbReference>
<evidence type="ECO:0000256" key="2">
    <source>
        <dbReference type="ARBA" id="ARBA00009765"/>
    </source>
</evidence>
<feature type="transmembrane region" description="Helical" evidence="8">
    <location>
        <begin position="296"/>
        <end position="316"/>
    </location>
</feature>
<keyword evidence="4 8" id="KW-1003">Cell membrane</keyword>
<keyword evidence="6 8" id="KW-1133">Transmembrane helix</keyword>
<evidence type="ECO:0000256" key="7">
    <source>
        <dbReference type="ARBA" id="ARBA00023136"/>
    </source>
</evidence>
<feature type="transmembrane region" description="Helical" evidence="8">
    <location>
        <begin position="264"/>
        <end position="284"/>
    </location>
</feature>
<evidence type="ECO:0000256" key="4">
    <source>
        <dbReference type="ARBA" id="ARBA00022475"/>
    </source>
</evidence>
<keyword evidence="8" id="KW-0406">Ion transport</keyword>
<sequence length="322" mass="36875">MISSFVFSDGKVVGTDLELDALRLVRADKGLFLWVDLSDPTPEEIRDVLETLFAFHPLAIEDCVTPTDVPKLEDYDDYLFIVMHAVDFTRTEKFNTTELDLFLGKNFVVTFRRAELKAVDGVLDRCRKTTAPFAKAPDRIAHYVLDAIIDLYQPVTDEFREELEDIEAELLSPEQKDLIPTLLETREELAHLRRIIAPQRDVINRLALGESDLIRPVMLPYFRDLKDNLVRINERAITFSDQLLIAFDLFLSKSGFQANEGIKVLTALTAITLPAMVIGTWFGMNFNHMPELHTAAGYPVVLLLTLAVSGTMWWWCKKRRWI</sequence>
<evidence type="ECO:0000256" key="1">
    <source>
        <dbReference type="ARBA" id="ARBA00004651"/>
    </source>
</evidence>
<dbReference type="Gene3D" id="3.30.460.20">
    <property type="entry name" value="CorA soluble domain-like"/>
    <property type="match status" value="1"/>
</dbReference>
<keyword evidence="10" id="KW-1185">Reference proteome</keyword>
<dbReference type="NCBIfam" id="TIGR00383">
    <property type="entry name" value="corA"/>
    <property type="match status" value="1"/>
</dbReference>
<dbReference type="Proteomes" id="UP000738431">
    <property type="component" value="Chromosome"/>
</dbReference>
<organism evidence="9 10">
    <name type="scientific">Actomonas aquatica</name>
    <dbReference type="NCBI Taxonomy" id="2866162"/>
    <lineage>
        <taxon>Bacteria</taxon>
        <taxon>Pseudomonadati</taxon>
        <taxon>Verrucomicrobiota</taxon>
        <taxon>Opitutia</taxon>
        <taxon>Opitutales</taxon>
        <taxon>Opitutaceae</taxon>
        <taxon>Actomonas</taxon>
    </lineage>
</organism>
<protein>
    <recommendedName>
        <fullName evidence="8">Magnesium transport protein CorA</fullName>
    </recommendedName>
</protein>
<dbReference type="InterPro" id="IPR002523">
    <property type="entry name" value="MgTranspt_CorA/ZnTranspt_ZntB"/>
</dbReference>
<evidence type="ECO:0000256" key="6">
    <source>
        <dbReference type="ARBA" id="ARBA00022989"/>
    </source>
</evidence>
<keyword evidence="3 8" id="KW-0813">Transport</keyword>
<evidence type="ECO:0000313" key="10">
    <source>
        <dbReference type="Proteomes" id="UP000738431"/>
    </source>
</evidence>
<evidence type="ECO:0000256" key="3">
    <source>
        <dbReference type="ARBA" id="ARBA00022448"/>
    </source>
</evidence>
<comment type="similarity">
    <text evidence="2 8">Belongs to the CorA metal ion transporter (MIT) (TC 1.A.35) family.</text>
</comment>
<dbReference type="SUPFAM" id="SSF143865">
    <property type="entry name" value="CorA soluble domain-like"/>
    <property type="match status" value="1"/>
</dbReference>
<keyword evidence="8" id="KW-0460">Magnesium</keyword>
<evidence type="ECO:0000256" key="8">
    <source>
        <dbReference type="RuleBase" id="RU362010"/>
    </source>
</evidence>
<dbReference type="RefSeq" id="WP_221030607.1">
    <property type="nucleotide sequence ID" value="NZ_CP139781.1"/>
</dbReference>
<reference evidence="9 10" key="1">
    <citation type="submission" date="2023-12" db="EMBL/GenBank/DDBJ databases">
        <title>Description of an unclassified Opitutus bacterium of Verrucomicrobiota.</title>
        <authorList>
            <person name="Zhang D.-F."/>
        </authorList>
    </citation>
    <scope>NUCLEOTIDE SEQUENCE [LARGE SCALE GENOMIC DNA]</scope>
    <source>
        <strain evidence="9 10">WL0086</strain>
    </source>
</reference>
<dbReference type="Gene3D" id="1.20.58.340">
    <property type="entry name" value="Magnesium transport protein CorA, transmembrane region"/>
    <property type="match status" value="2"/>
</dbReference>
<keyword evidence="5 8" id="KW-0812">Transmembrane</keyword>
<comment type="function">
    <text evidence="8">Mediates influx of magnesium ions.</text>
</comment>
<evidence type="ECO:0000256" key="5">
    <source>
        <dbReference type="ARBA" id="ARBA00022692"/>
    </source>
</evidence>
<name>A0ABZ1C4W4_9BACT</name>
<dbReference type="PANTHER" id="PTHR46494:SF1">
    <property type="entry name" value="CORA FAMILY METAL ION TRANSPORTER (EUROFUNG)"/>
    <property type="match status" value="1"/>
</dbReference>
<dbReference type="InterPro" id="IPR004488">
    <property type="entry name" value="Mg/Co-transport_prot_CorA"/>
</dbReference>
<keyword evidence="7 8" id="KW-0472">Membrane</keyword>
<evidence type="ECO:0000313" key="9">
    <source>
        <dbReference type="EMBL" id="WRQ86771.1"/>
    </source>
</evidence>
<comment type="subcellular location">
    <subcellularLocation>
        <location evidence="1">Cell membrane</location>
        <topology evidence="1">Multi-pass membrane protein</topology>
    </subcellularLocation>
    <subcellularLocation>
        <location evidence="8">Membrane</location>
        <topology evidence="8">Multi-pass membrane protein</topology>
    </subcellularLocation>
</comment>
<dbReference type="PANTHER" id="PTHR46494">
    <property type="entry name" value="CORA FAMILY METAL ION TRANSPORTER (EUROFUNG)"/>
    <property type="match status" value="1"/>
</dbReference>
<accession>A0ABZ1C4W4</accession>
<dbReference type="CDD" id="cd12822">
    <property type="entry name" value="TmCorA-like"/>
    <property type="match status" value="1"/>
</dbReference>
<dbReference type="InterPro" id="IPR045863">
    <property type="entry name" value="CorA_TM1_TM2"/>
</dbReference>
<dbReference type="Pfam" id="PF01544">
    <property type="entry name" value="CorA"/>
    <property type="match status" value="1"/>
</dbReference>
<dbReference type="SUPFAM" id="SSF144083">
    <property type="entry name" value="Magnesium transport protein CorA, transmembrane region"/>
    <property type="match status" value="1"/>
</dbReference>
<proteinExistence type="inferred from homology"/>